<protein>
    <submittedName>
        <fullName evidence="2">Uncharacterized protein</fullName>
    </submittedName>
</protein>
<dbReference type="EMBL" id="CABVOU010000021">
    <property type="protein sequence ID" value="VVZ94626.1"/>
    <property type="molecule type" value="Genomic_DNA"/>
</dbReference>
<keyword evidence="3" id="KW-1185">Reference proteome</keyword>
<evidence type="ECO:0000313" key="3">
    <source>
        <dbReference type="Proteomes" id="UP000326725"/>
    </source>
</evidence>
<feature type="region of interest" description="Disordered" evidence="1">
    <location>
        <begin position="84"/>
        <end position="125"/>
    </location>
</feature>
<sequence>MEEGTPITHIDRERLYEKVWSSPMSHLAREYGVASQRLKDLCVQAKIPTPPAGHWTRVAAGKSVIRPPLPEAARDASIVIIAPSPSCNKTSSQPARVEADGRKAKSATKSIPGPKQKSSAKSAPYLSVPTQLRNPHRIIAAWLEEHQRSRENARRSTLPGLAPTPFTSVDRRRQRILDTLFKAIEKAGGKAIEEDRKKLAIELEGEAIPIQLREKNRQIRRSLTEDEKRWSWNAGKDWKLELQPTGKLVFEIKRYLPRDFRQDWLETDEVTLEACLPEIFNTLTRAAPLLALETQKRRERERLARIAEHERYLAEQARKRDDNQWQRFLEVADNWQRHERARHFLQALKQLDLDPDIMIGERSLGEWLVWVERRLTTGNPLNQGIDTLFADIEKVTNYTYSQQHKHW</sequence>
<dbReference type="RefSeq" id="WP_151442402.1">
    <property type="nucleotide sequence ID" value="NZ_CABVOU010000021.1"/>
</dbReference>
<evidence type="ECO:0000313" key="2">
    <source>
        <dbReference type="EMBL" id="VVZ94626.1"/>
    </source>
</evidence>
<reference evidence="2 3" key="1">
    <citation type="submission" date="2019-09" db="EMBL/GenBank/DDBJ databases">
        <authorList>
            <person name="Criscuolo A."/>
        </authorList>
    </citation>
    <scope>NUCLEOTIDE SEQUENCE [LARGE SCALE GENOMIC DNA]</scope>
    <source>
        <strain evidence="3">3(2)</strain>
    </source>
</reference>
<feature type="compositionally biased region" description="Polar residues" evidence="1">
    <location>
        <begin position="85"/>
        <end position="94"/>
    </location>
</feature>
<name>A0A5K1HZB5_9GAMM</name>
<gene>
    <name evidence="2" type="ORF">HALO32_00681</name>
</gene>
<organism evidence="2 3">
    <name type="scientific">Halomonas lysinitropha</name>
    <dbReference type="NCBI Taxonomy" id="2607506"/>
    <lineage>
        <taxon>Bacteria</taxon>
        <taxon>Pseudomonadati</taxon>
        <taxon>Pseudomonadota</taxon>
        <taxon>Gammaproteobacteria</taxon>
        <taxon>Oceanospirillales</taxon>
        <taxon>Halomonadaceae</taxon>
        <taxon>Halomonas</taxon>
    </lineage>
</organism>
<dbReference type="Proteomes" id="UP000326725">
    <property type="component" value="Unassembled WGS sequence"/>
</dbReference>
<evidence type="ECO:0000256" key="1">
    <source>
        <dbReference type="SAM" id="MobiDB-lite"/>
    </source>
</evidence>
<dbReference type="AlphaFoldDB" id="A0A5K1HZB5"/>
<accession>A0A5K1HZB5</accession>
<proteinExistence type="predicted"/>